<dbReference type="PANTHER" id="PTHR22684:SF0">
    <property type="entry name" value="RIBOSOME QUALITY CONTROL COMPLEX SUBUNIT TCF25"/>
    <property type="match status" value="1"/>
</dbReference>
<gene>
    <name evidence="2" type="ORF">RRG08_030672</name>
</gene>
<name>A0AAE0YHH8_9GAST</name>
<feature type="compositionally biased region" description="Basic and acidic residues" evidence="1">
    <location>
        <begin position="161"/>
        <end position="173"/>
    </location>
</feature>
<feature type="region of interest" description="Disordered" evidence="1">
    <location>
        <begin position="239"/>
        <end position="266"/>
    </location>
</feature>
<dbReference type="AlphaFoldDB" id="A0AAE0YHH8"/>
<feature type="compositionally biased region" description="Basic residues" evidence="1">
    <location>
        <begin position="150"/>
        <end position="160"/>
    </location>
</feature>
<keyword evidence="3" id="KW-1185">Reference proteome</keyword>
<dbReference type="EMBL" id="JAWDGP010006193">
    <property type="protein sequence ID" value="KAK3745798.1"/>
    <property type="molecule type" value="Genomic_DNA"/>
</dbReference>
<feature type="compositionally biased region" description="Basic residues" evidence="1">
    <location>
        <begin position="242"/>
        <end position="255"/>
    </location>
</feature>
<protein>
    <recommendedName>
        <fullName evidence="4">Transcription factor 25</fullName>
    </recommendedName>
</protein>
<evidence type="ECO:0000256" key="1">
    <source>
        <dbReference type="SAM" id="MobiDB-lite"/>
    </source>
</evidence>
<feature type="compositionally biased region" description="Acidic residues" evidence="1">
    <location>
        <begin position="713"/>
        <end position="731"/>
    </location>
</feature>
<evidence type="ECO:0008006" key="4">
    <source>
        <dbReference type="Google" id="ProtNLM"/>
    </source>
</evidence>
<feature type="region of interest" description="Disordered" evidence="1">
    <location>
        <begin position="89"/>
        <end position="175"/>
    </location>
</feature>
<feature type="region of interest" description="Disordered" evidence="1">
    <location>
        <begin position="704"/>
        <end position="731"/>
    </location>
</feature>
<reference evidence="2" key="1">
    <citation type="journal article" date="2023" name="G3 (Bethesda)">
        <title>A reference genome for the long-term kleptoplast-retaining sea slug Elysia crispata morphotype clarki.</title>
        <authorList>
            <person name="Eastman K.E."/>
            <person name="Pendleton A.L."/>
            <person name="Shaikh M.A."/>
            <person name="Suttiyut T."/>
            <person name="Ogas R."/>
            <person name="Tomko P."/>
            <person name="Gavelis G."/>
            <person name="Widhalm J.R."/>
            <person name="Wisecaver J.H."/>
        </authorList>
    </citation>
    <scope>NUCLEOTIDE SEQUENCE</scope>
    <source>
        <strain evidence="2">ECLA1</strain>
    </source>
</reference>
<dbReference type="Proteomes" id="UP001283361">
    <property type="component" value="Unassembled WGS sequence"/>
</dbReference>
<dbReference type="InterPro" id="IPR006994">
    <property type="entry name" value="TCF25/Rqc1"/>
</dbReference>
<organism evidence="2 3">
    <name type="scientific">Elysia crispata</name>
    <name type="common">lettuce slug</name>
    <dbReference type="NCBI Taxonomy" id="231223"/>
    <lineage>
        <taxon>Eukaryota</taxon>
        <taxon>Metazoa</taxon>
        <taxon>Spiralia</taxon>
        <taxon>Lophotrochozoa</taxon>
        <taxon>Mollusca</taxon>
        <taxon>Gastropoda</taxon>
        <taxon>Heterobranchia</taxon>
        <taxon>Euthyneura</taxon>
        <taxon>Panpulmonata</taxon>
        <taxon>Sacoglossa</taxon>
        <taxon>Placobranchoidea</taxon>
        <taxon>Plakobranchidae</taxon>
        <taxon>Elysia</taxon>
    </lineage>
</organism>
<feature type="compositionally biased region" description="Basic and acidic residues" evidence="1">
    <location>
        <begin position="126"/>
        <end position="149"/>
    </location>
</feature>
<proteinExistence type="predicted"/>
<comment type="caution">
    <text evidence="2">The sequence shown here is derived from an EMBL/GenBank/DDBJ whole genome shotgun (WGS) entry which is preliminary data.</text>
</comment>
<dbReference type="GO" id="GO:1990112">
    <property type="term" value="C:RQC complex"/>
    <property type="evidence" value="ECO:0007669"/>
    <property type="project" value="TreeGrafter"/>
</dbReference>
<evidence type="ECO:0000313" key="3">
    <source>
        <dbReference type="Proteomes" id="UP001283361"/>
    </source>
</evidence>
<accession>A0AAE0YHH8</accession>
<evidence type="ECO:0000313" key="2">
    <source>
        <dbReference type="EMBL" id="KAK3745798.1"/>
    </source>
</evidence>
<dbReference type="Pfam" id="PF04910">
    <property type="entry name" value="Tcf25"/>
    <property type="match status" value="1"/>
</dbReference>
<dbReference type="PANTHER" id="PTHR22684">
    <property type="entry name" value="NULP1-RELATED"/>
    <property type="match status" value="1"/>
</dbReference>
<sequence>MTPLDLSNKSDGTDSLDRNYNWGSSVQLLPVPYNRTISVLVLQIRKARTVMSSRALRRLQRDSGIGIDFPGDEEKEEILENSTVSDDMGIAENNMRNRKKKGRGGNVPVNPFELLNNGSEDIGNLSDKEADSDKDVGKTSLDVNKEVLKTKKKKKSRKKQKSNENHAPAKDPTDEIEASIQEVNRILGEANLSFVHTENGKDTKSGNTKSLLHVDYRNLNPETELMRIFGSQVVRGEQAHDRYRRQRNKPMKRSSKLVQPKEGWHPTGGSGLSMKYLGEDEGFMFEHSPAYQKHQFEFFEAVESGHPEAIANVLRKQPYHIDSLVQISDFHRINEDFQVAAEFIEKAIYGLECAFHSRFNIAAGNCHLSYNRPENRPFYLCIFKHIMHLGRRGCNRTAFEFCKLLLSLDPSDDPLDCMSMIDFYALRSDQHDYLLRLENEALSSEASKRVPNFAFSIALAHFKDALKRGFDTKTADEWLQDALIFFPVMLIPLLDQCCVQPDKRVSTHPFFNSKELLDITSELGRLVTLYVKRCESCWKEMEVMSWLERNVLAVLDIVDNGSDQRIKEYAELRKKGFKKPPLSLLRHYFLSEIQGVAPPQRFTSGPVLGYDPFPPPGNILSYTRPSRPPAAQHNPSGFIRTFIESLRPSYNPNDPAAERNLRYEDVDGEEGAVGGARAIPEQIQDSVNALMDAMRHLLIDPIAGHQQQRVGGDEEIDNEGEWEDDDEHDQR</sequence>